<dbReference type="Proteomes" id="UP000000370">
    <property type="component" value="Chromosome"/>
</dbReference>
<dbReference type="InterPro" id="IPR003445">
    <property type="entry name" value="Cat_transpt"/>
</dbReference>
<gene>
    <name evidence="9" type="ordered locus">Cphy_0415</name>
</gene>
<proteinExistence type="predicted"/>
<keyword evidence="2" id="KW-0813">Transport</keyword>
<dbReference type="KEGG" id="cpy:Cphy_0415"/>
<accession>A9KHD5</accession>
<feature type="transmembrane region" description="Helical" evidence="8">
    <location>
        <begin position="233"/>
        <end position="258"/>
    </location>
</feature>
<dbReference type="GO" id="GO:0030001">
    <property type="term" value="P:metal ion transport"/>
    <property type="evidence" value="ECO:0007669"/>
    <property type="project" value="UniProtKB-ARBA"/>
</dbReference>
<dbReference type="GO" id="GO:0008324">
    <property type="term" value="F:monoatomic cation transmembrane transporter activity"/>
    <property type="evidence" value="ECO:0007669"/>
    <property type="project" value="InterPro"/>
</dbReference>
<organism evidence="9 10">
    <name type="scientific">Lachnoclostridium phytofermentans (strain ATCC 700394 / DSM 18823 / ISDg)</name>
    <name type="common">Clostridium phytofermentans</name>
    <dbReference type="NCBI Taxonomy" id="357809"/>
    <lineage>
        <taxon>Bacteria</taxon>
        <taxon>Bacillati</taxon>
        <taxon>Bacillota</taxon>
        <taxon>Clostridia</taxon>
        <taxon>Lachnospirales</taxon>
        <taxon>Lachnospiraceae</taxon>
    </lineage>
</organism>
<keyword evidence="6" id="KW-0406">Ion transport</keyword>
<feature type="transmembrane region" description="Helical" evidence="8">
    <location>
        <begin position="189"/>
        <end position="212"/>
    </location>
</feature>
<feature type="transmembrane region" description="Helical" evidence="8">
    <location>
        <begin position="129"/>
        <end position="149"/>
    </location>
</feature>
<dbReference type="GO" id="GO:0016787">
    <property type="term" value="F:hydrolase activity"/>
    <property type="evidence" value="ECO:0007669"/>
    <property type="project" value="UniProtKB-KW"/>
</dbReference>
<evidence type="ECO:0000256" key="1">
    <source>
        <dbReference type="ARBA" id="ARBA00004651"/>
    </source>
</evidence>
<dbReference type="GO" id="GO:0005886">
    <property type="term" value="C:plasma membrane"/>
    <property type="evidence" value="ECO:0007669"/>
    <property type="project" value="UniProtKB-SubCell"/>
</dbReference>
<evidence type="ECO:0000256" key="7">
    <source>
        <dbReference type="ARBA" id="ARBA00023136"/>
    </source>
</evidence>
<evidence type="ECO:0000256" key="4">
    <source>
        <dbReference type="ARBA" id="ARBA00022692"/>
    </source>
</evidence>
<dbReference type="HOGENOM" id="CLU_026429_0_1_9"/>
<keyword evidence="3" id="KW-1003">Cell membrane</keyword>
<evidence type="ECO:0000256" key="8">
    <source>
        <dbReference type="SAM" id="Phobius"/>
    </source>
</evidence>
<sequence precursor="true">MFQKKRRFSTTRMIATGFLAGIMLGALLLSLPIATKAGIVTPLEDSFFTATTSICVTGLTTVTTGEHWSFFGQLVILLLIQFGGLGVVTFTTTIFLLLGKRVKLSDRLVIQNAYNIDTLSGLVKLTKKIIKFTLIVEGIGAFCYLFQFVPEFGVVDGVWYSIFHAVSAFCNAGIDLVGGNSFIPYRDNLWINLVTMGLIVLGGIGFPVWWDVFHISKQAVKKDIKVRSMFRRLTLHSKIAITVTVVMIVLGAVLTFILEFNNPATIGELSIGKKMLSSLFQSVTTRTAGFATIPQQNFKDATSIVYLVWMFIGGSPSGTAGGIKTVTVAVILLSTISIVRGKKDIEIFQRRISDQYLKKGLAVVMVSFLVLMVTTISLSAIQNSSFLDTLYETTSAIGTVGLTRNMTGSLMTAGKIIVMITMYLGRIGPITMALAINAGKHQGEKSLPEGKILVG</sequence>
<comment type="subcellular location">
    <subcellularLocation>
        <location evidence="1">Cell membrane</location>
        <topology evidence="1">Multi-pass membrane protein</topology>
    </subcellularLocation>
</comment>
<keyword evidence="5 8" id="KW-1133">Transmembrane helix</keyword>
<keyword evidence="9" id="KW-0378">Hydrolase</keyword>
<evidence type="ECO:0000256" key="2">
    <source>
        <dbReference type="ARBA" id="ARBA00022448"/>
    </source>
</evidence>
<dbReference type="PANTHER" id="PTHR32024:SF1">
    <property type="entry name" value="KTR SYSTEM POTASSIUM UPTAKE PROTEIN B"/>
    <property type="match status" value="1"/>
</dbReference>
<dbReference type="AlphaFoldDB" id="A9KHD5"/>
<evidence type="ECO:0000256" key="6">
    <source>
        <dbReference type="ARBA" id="ARBA00023065"/>
    </source>
</evidence>
<evidence type="ECO:0000256" key="5">
    <source>
        <dbReference type="ARBA" id="ARBA00022989"/>
    </source>
</evidence>
<reference evidence="10" key="1">
    <citation type="submission" date="2007-11" db="EMBL/GenBank/DDBJ databases">
        <title>Complete genome sequence of Clostridium phytofermentans ISDg.</title>
        <authorList>
            <person name="Leschine S.B."/>
            <person name="Warnick T.A."/>
            <person name="Blanchard J.L."/>
            <person name="Schnell D.J."/>
            <person name="Petit E.L."/>
            <person name="LaTouf W.G."/>
            <person name="Copeland A."/>
            <person name="Lucas S."/>
            <person name="Lapidus A."/>
            <person name="Barry K."/>
            <person name="Glavina del Rio T."/>
            <person name="Dalin E."/>
            <person name="Tice H."/>
            <person name="Pitluck S."/>
            <person name="Kiss H."/>
            <person name="Brettin T."/>
            <person name="Bruce D."/>
            <person name="Detter J.C."/>
            <person name="Han C."/>
            <person name="Kuske C."/>
            <person name="Schmutz J."/>
            <person name="Larimer F."/>
            <person name="Land M."/>
            <person name="Hauser L."/>
            <person name="Kyrpides N."/>
            <person name="Kim E.A."/>
            <person name="Richardson P."/>
        </authorList>
    </citation>
    <scope>NUCLEOTIDE SEQUENCE [LARGE SCALE GENOMIC DNA]</scope>
    <source>
        <strain evidence="10">ATCC 700394 / DSM 18823 / ISDg</strain>
    </source>
</reference>
<dbReference type="RefSeq" id="WP_012198445.1">
    <property type="nucleotide sequence ID" value="NC_010001.1"/>
</dbReference>
<evidence type="ECO:0000313" key="10">
    <source>
        <dbReference type="Proteomes" id="UP000000370"/>
    </source>
</evidence>
<dbReference type="eggNOG" id="COG0168">
    <property type="taxonomic scope" value="Bacteria"/>
</dbReference>
<dbReference type="EC" id="3.6.3.14" evidence="9"/>
<feature type="transmembrane region" description="Helical" evidence="8">
    <location>
        <begin position="319"/>
        <end position="339"/>
    </location>
</feature>
<keyword evidence="7 8" id="KW-0472">Membrane</keyword>
<dbReference type="PANTHER" id="PTHR32024">
    <property type="entry name" value="TRK SYSTEM POTASSIUM UPTAKE PROTEIN TRKG-RELATED"/>
    <property type="match status" value="1"/>
</dbReference>
<feature type="transmembrane region" description="Helical" evidence="8">
    <location>
        <begin position="360"/>
        <end position="381"/>
    </location>
</feature>
<protein>
    <submittedName>
        <fullName evidence="9">H(+)-transporting two-sector ATPase</fullName>
        <ecNumber evidence="9">3.6.3.14</ecNumber>
    </submittedName>
</protein>
<feature type="transmembrane region" description="Helical" evidence="8">
    <location>
        <begin position="416"/>
        <end position="436"/>
    </location>
</feature>
<dbReference type="OrthoDB" id="9810952at2"/>
<feature type="transmembrane region" description="Helical" evidence="8">
    <location>
        <begin position="74"/>
        <end position="98"/>
    </location>
</feature>
<dbReference type="Pfam" id="PF02386">
    <property type="entry name" value="TrkH"/>
    <property type="match status" value="1"/>
</dbReference>
<keyword evidence="4 8" id="KW-0812">Transmembrane</keyword>
<name>A9KHD5_LACP7</name>
<evidence type="ECO:0000256" key="3">
    <source>
        <dbReference type="ARBA" id="ARBA00022475"/>
    </source>
</evidence>
<keyword evidence="10" id="KW-1185">Reference proteome</keyword>
<dbReference type="STRING" id="357809.Cphy_0415"/>
<dbReference type="EMBL" id="CP000885">
    <property type="protein sequence ID" value="ABX40802.1"/>
    <property type="molecule type" value="Genomic_DNA"/>
</dbReference>
<evidence type="ECO:0000313" key="9">
    <source>
        <dbReference type="EMBL" id="ABX40802.1"/>
    </source>
</evidence>